<comment type="caution">
    <text evidence="2">The sequence shown here is derived from an EMBL/GenBank/DDBJ whole genome shotgun (WGS) entry which is preliminary data.</text>
</comment>
<reference evidence="2 3" key="1">
    <citation type="submission" date="2016-11" db="EMBL/GenBank/DDBJ databases">
        <title>Whole genomes of Flavobacteriaceae.</title>
        <authorList>
            <person name="Stine C."/>
            <person name="Li C."/>
            <person name="Tadesse D."/>
        </authorList>
    </citation>
    <scope>NUCLEOTIDE SEQUENCE [LARGE SCALE GENOMIC DNA]</scope>
    <source>
        <strain evidence="2 3">CCUG 60112</strain>
    </source>
</reference>
<gene>
    <name evidence="2" type="ORF">B0A81_21050</name>
</gene>
<name>A0ABX4CPR0_9FLAO</name>
<proteinExistence type="predicted"/>
<keyword evidence="3" id="KW-1185">Reference proteome</keyword>
<sequence length="108" mass="12250">MCTISAQTSAQLIGKWQLVKLTKNGKEKSIKEKFKSDEVFQVFSEDGKFIGIVGDKSTKGKWKLSKNNAVLTVVVDLISVKFQIEYFDSEKRIITNDQLGTLEYKKVN</sequence>
<dbReference type="InterPro" id="IPR024311">
    <property type="entry name" value="Lipocalin-like"/>
</dbReference>
<dbReference type="EMBL" id="MUHD01000054">
    <property type="protein sequence ID" value="OXA99942.1"/>
    <property type="molecule type" value="Genomic_DNA"/>
</dbReference>
<feature type="domain" description="Lipocalin-like" evidence="1">
    <location>
        <begin position="12"/>
        <end position="73"/>
    </location>
</feature>
<protein>
    <recommendedName>
        <fullName evidence="1">Lipocalin-like domain-containing protein</fullName>
    </recommendedName>
</protein>
<evidence type="ECO:0000313" key="3">
    <source>
        <dbReference type="Proteomes" id="UP000198381"/>
    </source>
</evidence>
<dbReference type="Pfam" id="PF13648">
    <property type="entry name" value="Lipocalin_4"/>
    <property type="match status" value="1"/>
</dbReference>
<accession>A0ABX4CPR0</accession>
<evidence type="ECO:0000259" key="1">
    <source>
        <dbReference type="Pfam" id="PF13648"/>
    </source>
</evidence>
<evidence type="ECO:0000313" key="2">
    <source>
        <dbReference type="EMBL" id="OXA99942.1"/>
    </source>
</evidence>
<dbReference type="Proteomes" id="UP000198381">
    <property type="component" value="Unassembled WGS sequence"/>
</dbReference>
<organism evidence="2 3">
    <name type="scientific">Flavobacterium plurextorum</name>
    <dbReference type="NCBI Taxonomy" id="1114867"/>
    <lineage>
        <taxon>Bacteria</taxon>
        <taxon>Pseudomonadati</taxon>
        <taxon>Bacteroidota</taxon>
        <taxon>Flavobacteriia</taxon>
        <taxon>Flavobacteriales</taxon>
        <taxon>Flavobacteriaceae</taxon>
        <taxon>Flavobacterium</taxon>
    </lineage>
</organism>